<evidence type="ECO:0000259" key="7">
    <source>
        <dbReference type="Pfam" id="PF08340"/>
    </source>
</evidence>
<dbReference type="GO" id="GO:0004521">
    <property type="term" value="F:RNA endonuclease activity"/>
    <property type="evidence" value="ECO:0007669"/>
    <property type="project" value="InterPro"/>
</dbReference>
<comment type="similarity">
    <text evidence="5">Belongs to the YicC/YloC family.</text>
</comment>
<name>A0A972VTR4_9GAMM</name>
<comment type="caution">
    <text evidence="8">The sequence shown here is derived from an EMBL/GenBank/DDBJ whole genome shotgun (WGS) entry which is preliminary data.</text>
</comment>
<dbReference type="PANTHER" id="PTHR30636:SF3">
    <property type="entry name" value="UPF0701 PROTEIN YICC"/>
    <property type="match status" value="1"/>
</dbReference>
<evidence type="ECO:0000313" key="8">
    <source>
        <dbReference type="EMBL" id="NQV64114.1"/>
    </source>
</evidence>
<evidence type="ECO:0000256" key="5">
    <source>
        <dbReference type="ARBA" id="ARBA00035648"/>
    </source>
</evidence>
<evidence type="ECO:0000256" key="4">
    <source>
        <dbReference type="ARBA" id="ARBA00022801"/>
    </source>
</evidence>
<feature type="domain" description="Endoribonuclease YicC-like N-terminal" evidence="6">
    <location>
        <begin position="3"/>
        <end position="150"/>
    </location>
</feature>
<dbReference type="NCBIfam" id="TIGR00255">
    <property type="entry name" value="YicC/YloC family endoribonuclease"/>
    <property type="match status" value="1"/>
</dbReference>
<proteinExistence type="inferred from homology"/>
<evidence type="ECO:0000256" key="2">
    <source>
        <dbReference type="ARBA" id="ARBA00022722"/>
    </source>
</evidence>
<dbReference type="EMBL" id="JABMOJ010000068">
    <property type="protein sequence ID" value="NQV64114.1"/>
    <property type="molecule type" value="Genomic_DNA"/>
</dbReference>
<keyword evidence="4" id="KW-0378">Hydrolase</keyword>
<reference evidence="8" key="1">
    <citation type="submission" date="2020-05" db="EMBL/GenBank/DDBJ databases">
        <title>Sulfur intermediates as new biogeochemical hubs in an aquatic model microbial ecosystem.</title>
        <authorList>
            <person name="Vigneron A."/>
        </authorList>
    </citation>
    <scope>NUCLEOTIDE SEQUENCE</scope>
    <source>
        <strain evidence="8">Bin.250</strain>
    </source>
</reference>
<evidence type="ECO:0000256" key="1">
    <source>
        <dbReference type="ARBA" id="ARBA00001968"/>
    </source>
</evidence>
<dbReference type="InterPro" id="IPR013527">
    <property type="entry name" value="YicC-like_N"/>
</dbReference>
<dbReference type="InterPro" id="IPR013551">
    <property type="entry name" value="YicC-like_C"/>
</dbReference>
<accession>A0A972VTR4</accession>
<evidence type="ECO:0000256" key="3">
    <source>
        <dbReference type="ARBA" id="ARBA00022759"/>
    </source>
</evidence>
<dbReference type="Pfam" id="PF08340">
    <property type="entry name" value="YicC-like_C"/>
    <property type="match status" value="1"/>
</dbReference>
<gene>
    <name evidence="8" type="ORF">HQ497_02010</name>
</gene>
<comment type="cofactor">
    <cofactor evidence="1">
        <name>a divalent metal cation</name>
        <dbReference type="ChEBI" id="CHEBI:60240"/>
    </cofactor>
</comment>
<dbReference type="Pfam" id="PF03755">
    <property type="entry name" value="YicC-like_N"/>
    <property type="match status" value="1"/>
</dbReference>
<feature type="domain" description="Endoribonuclease YicC-like C-terminal" evidence="7">
    <location>
        <begin position="168"/>
        <end position="284"/>
    </location>
</feature>
<dbReference type="Proteomes" id="UP000754644">
    <property type="component" value="Unassembled WGS sequence"/>
</dbReference>
<protein>
    <submittedName>
        <fullName evidence="8">YicC family protein</fullName>
    </submittedName>
</protein>
<evidence type="ECO:0000259" key="6">
    <source>
        <dbReference type="Pfam" id="PF03755"/>
    </source>
</evidence>
<dbReference type="InterPro" id="IPR005229">
    <property type="entry name" value="YicC/YloC-like"/>
</dbReference>
<organism evidence="8 9">
    <name type="scientific">SAR86 cluster bacterium</name>
    <dbReference type="NCBI Taxonomy" id="2030880"/>
    <lineage>
        <taxon>Bacteria</taxon>
        <taxon>Pseudomonadati</taxon>
        <taxon>Pseudomonadota</taxon>
        <taxon>Gammaproteobacteria</taxon>
        <taxon>SAR86 cluster</taxon>
    </lineage>
</organism>
<dbReference type="PANTHER" id="PTHR30636">
    <property type="entry name" value="UPF0701 PROTEIN YICC"/>
    <property type="match status" value="1"/>
</dbReference>
<dbReference type="GO" id="GO:0016787">
    <property type="term" value="F:hydrolase activity"/>
    <property type="evidence" value="ECO:0007669"/>
    <property type="project" value="UniProtKB-KW"/>
</dbReference>
<sequence length="284" mass="31986">MTHSMTAFARREANSITWEIRSVNHRYLDHSFKVPDNFRALEGDLRNLLKQSLFRGKVDCLLKINNEGTESGALAINEAQVHKLRGALDEISRIMGANSPLNSLDILKFPGIVATATVDDDNLVAQVKNLFVLALADLTAMRAREGSELQHIIEDKLAELQQLTDIVRADAPVINARQRARIEERLTELKLEVDGNRLEQELVYLAQKSDIAEELDRLDTHIEEVRSTLRESGAVGRRLDFLMQELNREANTLSSKAVAANTSIQAVDLKVIIEQMREQIQNIE</sequence>
<keyword evidence="2" id="KW-0540">Nuclease</keyword>
<dbReference type="AlphaFoldDB" id="A0A972VTR4"/>
<keyword evidence="3" id="KW-0255">Endonuclease</keyword>
<evidence type="ECO:0000313" key="9">
    <source>
        <dbReference type="Proteomes" id="UP000754644"/>
    </source>
</evidence>